<dbReference type="OrthoDB" id="3613552at2"/>
<dbReference type="PROSITE" id="PS50850">
    <property type="entry name" value="MFS"/>
    <property type="match status" value="1"/>
</dbReference>
<dbReference type="EMBL" id="OBEK01000002">
    <property type="protein sequence ID" value="SNZ10166.1"/>
    <property type="molecule type" value="Genomic_DNA"/>
</dbReference>
<feature type="transmembrane region" description="Helical" evidence="7">
    <location>
        <begin position="307"/>
        <end position="326"/>
    </location>
</feature>
<evidence type="ECO:0000256" key="5">
    <source>
        <dbReference type="ARBA" id="ARBA00022989"/>
    </source>
</evidence>
<dbReference type="PANTHER" id="PTHR43266:SF9">
    <property type="entry name" value="PERMEASE, MAJOR FACILITATOR SUPERFAMILY-RELATED"/>
    <property type="match status" value="1"/>
</dbReference>
<evidence type="ECO:0000256" key="3">
    <source>
        <dbReference type="ARBA" id="ARBA00022475"/>
    </source>
</evidence>
<feature type="transmembrane region" description="Helical" evidence="7">
    <location>
        <begin position="76"/>
        <end position="96"/>
    </location>
</feature>
<evidence type="ECO:0000313" key="9">
    <source>
        <dbReference type="EMBL" id="SNZ10166.1"/>
    </source>
</evidence>
<feature type="transmembrane region" description="Helical" evidence="7">
    <location>
        <begin position="168"/>
        <end position="191"/>
    </location>
</feature>
<accession>A0A285NQM3</accession>
<reference evidence="10" key="1">
    <citation type="submission" date="2017-09" db="EMBL/GenBank/DDBJ databases">
        <authorList>
            <person name="Varghese N."/>
            <person name="Submissions S."/>
        </authorList>
    </citation>
    <scope>NUCLEOTIDE SEQUENCE [LARGE SCALE GENOMIC DNA]</scope>
    <source>
        <strain evidence="10">CGMCC 1.8913</strain>
    </source>
</reference>
<feature type="transmembrane region" description="Helical" evidence="7">
    <location>
        <begin position="283"/>
        <end position="301"/>
    </location>
</feature>
<feature type="transmembrane region" description="Helical" evidence="7">
    <location>
        <begin position="219"/>
        <end position="243"/>
    </location>
</feature>
<gene>
    <name evidence="9" type="ORF">SAMN05421503_1572</name>
</gene>
<name>A0A285NQM3_9BACI</name>
<evidence type="ECO:0000256" key="2">
    <source>
        <dbReference type="ARBA" id="ARBA00022448"/>
    </source>
</evidence>
<comment type="subcellular location">
    <subcellularLocation>
        <location evidence="1">Cell membrane</location>
        <topology evidence="1">Multi-pass membrane protein</topology>
    </subcellularLocation>
</comment>
<evidence type="ECO:0000256" key="7">
    <source>
        <dbReference type="SAM" id="Phobius"/>
    </source>
</evidence>
<organism evidence="9 10">
    <name type="scientific">Terribacillus aidingensis</name>
    <dbReference type="NCBI Taxonomy" id="586416"/>
    <lineage>
        <taxon>Bacteria</taxon>
        <taxon>Bacillati</taxon>
        <taxon>Bacillota</taxon>
        <taxon>Bacilli</taxon>
        <taxon>Bacillales</taxon>
        <taxon>Bacillaceae</taxon>
        <taxon>Terribacillus</taxon>
    </lineage>
</organism>
<dbReference type="RefSeq" id="WP_097040929.1">
    <property type="nucleotide sequence ID" value="NZ_OBEK01000002.1"/>
</dbReference>
<dbReference type="AlphaFoldDB" id="A0A285NQM3"/>
<dbReference type="SUPFAM" id="SSF103473">
    <property type="entry name" value="MFS general substrate transporter"/>
    <property type="match status" value="1"/>
</dbReference>
<feature type="transmembrane region" description="Helical" evidence="7">
    <location>
        <begin position="255"/>
        <end position="276"/>
    </location>
</feature>
<feature type="transmembrane region" description="Helical" evidence="7">
    <location>
        <begin position="142"/>
        <end position="162"/>
    </location>
</feature>
<dbReference type="PANTHER" id="PTHR43266">
    <property type="entry name" value="MACROLIDE-EFFLUX PROTEIN"/>
    <property type="match status" value="1"/>
</dbReference>
<feature type="transmembrane region" description="Helical" evidence="7">
    <location>
        <begin position="44"/>
        <end position="69"/>
    </location>
</feature>
<feature type="domain" description="Major facilitator superfamily (MFS) profile" evidence="8">
    <location>
        <begin position="12"/>
        <end position="396"/>
    </location>
</feature>
<evidence type="ECO:0000313" key="10">
    <source>
        <dbReference type="Proteomes" id="UP000219356"/>
    </source>
</evidence>
<feature type="transmembrane region" description="Helical" evidence="7">
    <location>
        <begin position="102"/>
        <end position="121"/>
    </location>
</feature>
<sequence length="401" mass="43422">MKMTSIFKNRTFMLLLAAGAFAILGYSTFLTTTTWYVVTELGSASSLGIVLVSATVPRILMMTFGGILADKYKKTTIMFGTNLIQSILLLIMFVLISTDTMTLGYLIAIAIGFGMLDAFFGPASSSMIPKVVEKEQLQQANAYFQGIDQFAFIAGPIVAGLVMEGSGISTSILVATILVFLSAVIIFPPFIREASVDRSDKNTPWQDLREGFSYISKKSYLMTGILVLITLNFFAFGSLQIAIPLLVEIHDGTPINLSIMEVSLAFGMIVSTVILGKVKIKRRGLTSILGLVATLISLVIFSQGPNLIVLSITVFFMGFAMSYVYIPFFTAAQEGTDNRIMGRVMSIIFLAMNGFDPIAYGLVSGLVSSNMSIQTVMLSSAILGIIVTGIITLKARNYVRS</sequence>
<evidence type="ECO:0000256" key="4">
    <source>
        <dbReference type="ARBA" id="ARBA00022692"/>
    </source>
</evidence>
<dbReference type="InterPro" id="IPR020846">
    <property type="entry name" value="MFS_dom"/>
</dbReference>
<feature type="transmembrane region" description="Helical" evidence="7">
    <location>
        <begin position="12"/>
        <end position="38"/>
    </location>
</feature>
<keyword evidence="6 7" id="KW-0472">Membrane</keyword>
<protein>
    <submittedName>
        <fullName evidence="9">Major Facilitator Superfamily protein</fullName>
    </submittedName>
</protein>
<dbReference type="Gene3D" id="1.20.1250.20">
    <property type="entry name" value="MFS general substrate transporter like domains"/>
    <property type="match status" value="1"/>
</dbReference>
<keyword evidence="2" id="KW-0813">Transport</keyword>
<keyword evidence="3" id="KW-1003">Cell membrane</keyword>
<evidence type="ECO:0000259" key="8">
    <source>
        <dbReference type="PROSITE" id="PS50850"/>
    </source>
</evidence>
<keyword evidence="5 7" id="KW-1133">Transmembrane helix</keyword>
<dbReference type="InterPro" id="IPR011701">
    <property type="entry name" value="MFS"/>
</dbReference>
<evidence type="ECO:0000256" key="1">
    <source>
        <dbReference type="ARBA" id="ARBA00004651"/>
    </source>
</evidence>
<feature type="transmembrane region" description="Helical" evidence="7">
    <location>
        <begin position="373"/>
        <end position="393"/>
    </location>
</feature>
<keyword evidence="10" id="KW-1185">Reference proteome</keyword>
<dbReference type="GO" id="GO:0005886">
    <property type="term" value="C:plasma membrane"/>
    <property type="evidence" value="ECO:0007669"/>
    <property type="project" value="UniProtKB-SubCell"/>
</dbReference>
<dbReference type="InterPro" id="IPR036259">
    <property type="entry name" value="MFS_trans_sf"/>
</dbReference>
<dbReference type="GO" id="GO:0022857">
    <property type="term" value="F:transmembrane transporter activity"/>
    <property type="evidence" value="ECO:0007669"/>
    <property type="project" value="InterPro"/>
</dbReference>
<dbReference type="CDD" id="cd06173">
    <property type="entry name" value="MFS_MefA_like"/>
    <property type="match status" value="1"/>
</dbReference>
<feature type="transmembrane region" description="Helical" evidence="7">
    <location>
        <begin position="347"/>
        <end position="367"/>
    </location>
</feature>
<dbReference type="Pfam" id="PF07690">
    <property type="entry name" value="MFS_1"/>
    <property type="match status" value="1"/>
</dbReference>
<dbReference type="Proteomes" id="UP000219356">
    <property type="component" value="Unassembled WGS sequence"/>
</dbReference>
<keyword evidence="4 7" id="KW-0812">Transmembrane</keyword>
<evidence type="ECO:0000256" key="6">
    <source>
        <dbReference type="ARBA" id="ARBA00023136"/>
    </source>
</evidence>
<proteinExistence type="predicted"/>